<reference evidence="2" key="2">
    <citation type="submission" date="2018-05" db="EMBL/GenBank/DDBJ databases">
        <title>OpunRS2 (Oryza punctata Reference Sequence Version 2).</title>
        <authorList>
            <person name="Zhang J."/>
            <person name="Kudrna D."/>
            <person name="Lee S."/>
            <person name="Talag J."/>
            <person name="Welchert J."/>
            <person name="Wing R.A."/>
        </authorList>
    </citation>
    <scope>NUCLEOTIDE SEQUENCE [LARGE SCALE GENOMIC DNA]</scope>
</reference>
<evidence type="ECO:0000313" key="2">
    <source>
        <dbReference type="EnsemblPlants" id="OPUNC08G04130.1"/>
    </source>
</evidence>
<reference evidence="2" key="1">
    <citation type="submission" date="2015-04" db="UniProtKB">
        <authorList>
            <consortium name="EnsemblPlants"/>
        </authorList>
    </citation>
    <scope>IDENTIFICATION</scope>
</reference>
<sequence>MSCCCPDGGAWLDRASIVMEPEEKRRRATGVESQGEGGYSPWRRRGGGAWRRGARRSGCCGTVPWGASNGQQVELDV</sequence>
<feature type="region of interest" description="Disordered" evidence="1">
    <location>
        <begin position="23"/>
        <end position="49"/>
    </location>
</feature>
<keyword evidence="3" id="KW-1185">Reference proteome</keyword>
<dbReference type="Proteomes" id="UP000026962">
    <property type="component" value="Chromosome 8"/>
</dbReference>
<dbReference type="AlphaFoldDB" id="A0A0E0LRQ2"/>
<accession>A0A0E0LRQ2</accession>
<evidence type="ECO:0000313" key="3">
    <source>
        <dbReference type="Proteomes" id="UP000026962"/>
    </source>
</evidence>
<organism evidence="2">
    <name type="scientific">Oryza punctata</name>
    <name type="common">Red rice</name>
    <dbReference type="NCBI Taxonomy" id="4537"/>
    <lineage>
        <taxon>Eukaryota</taxon>
        <taxon>Viridiplantae</taxon>
        <taxon>Streptophyta</taxon>
        <taxon>Embryophyta</taxon>
        <taxon>Tracheophyta</taxon>
        <taxon>Spermatophyta</taxon>
        <taxon>Magnoliopsida</taxon>
        <taxon>Liliopsida</taxon>
        <taxon>Poales</taxon>
        <taxon>Poaceae</taxon>
        <taxon>BOP clade</taxon>
        <taxon>Oryzoideae</taxon>
        <taxon>Oryzeae</taxon>
        <taxon>Oryzinae</taxon>
        <taxon>Oryza</taxon>
    </lineage>
</organism>
<dbReference type="HOGENOM" id="CLU_2642367_0_0_1"/>
<dbReference type="EnsemblPlants" id="OPUNC08G04130.1">
    <property type="protein sequence ID" value="OPUNC08G04130.1"/>
    <property type="gene ID" value="OPUNC08G04130"/>
</dbReference>
<evidence type="ECO:0000256" key="1">
    <source>
        <dbReference type="SAM" id="MobiDB-lite"/>
    </source>
</evidence>
<dbReference type="Gramene" id="OPUNC08G04130.1">
    <property type="protein sequence ID" value="OPUNC08G04130.1"/>
    <property type="gene ID" value="OPUNC08G04130"/>
</dbReference>
<proteinExistence type="predicted"/>
<protein>
    <submittedName>
        <fullName evidence="2">Uncharacterized protein</fullName>
    </submittedName>
</protein>
<name>A0A0E0LRQ2_ORYPU</name>